<dbReference type="RefSeq" id="WP_311368762.1">
    <property type="nucleotide sequence ID" value="NZ_JAVRHX010000002.1"/>
</dbReference>
<evidence type="ECO:0000259" key="2">
    <source>
        <dbReference type="Pfam" id="PF14534"/>
    </source>
</evidence>
<keyword evidence="4" id="KW-1185">Reference proteome</keyword>
<feature type="domain" description="DUF4440" evidence="2">
    <location>
        <begin position="37"/>
        <end position="140"/>
    </location>
</feature>
<accession>A0ABU2ZS66</accession>
<dbReference type="EMBL" id="JAVRHX010000002">
    <property type="protein sequence ID" value="MDT0595251.1"/>
    <property type="molecule type" value="Genomic_DNA"/>
</dbReference>
<reference evidence="3 4" key="1">
    <citation type="submission" date="2023-09" db="EMBL/GenBank/DDBJ databases">
        <authorList>
            <person name="Rey-Velasco X."/>
        </authorList>
    </citation>
    <scope>NUCLEOTIDE SEQUENCE [LARGE SCALE GENOMIC DNA]</scope>
    <source>
        <strain evidence="3 4">P117</strain>
    </source>
</reference>
<evidence type="ECO:0000313" key="3">
    <source>
        <dbReference type="EMBL" id="MDT0595251.1"/>
    </source>
</evidence>
<gene>
    <name evidence="3" type="ORF">RM552_10380</name>
</gene>
<feature type="signal peptide" evidence="1">
    <location>
        <begin position="1"/>
        <end position="21"/>
    </location>
</feature>
<organism evidence="3 4">
    <name type="scientific">Glaciecola petra</name>
    <dbReference type="NCBI Taxonomy" id="3075602"/>
    <lineage>
        <taxon>Bacteria</taxon>
        <taxon>Pseudomonadati</taxon>
        <taxon>Pseudomonadota</taxon>
        <taxon>Gammaproteobacteria</taxon>
        <taxon>Alteromonadales</taxon>
        <taxon>Alteromonadaceae</taxon>
        <taxon>Glaciecola</taxon>
    </lineage>
</organism>
<evidence type="ECO:0000313" key="4">
    <source>
        <dbReference type="Proteomes" id="UP001253545"/>
    </source>
</evidence>
<dbReference type="SUPFAM" id="SSF54427">
    <property type="entry name" value="NTF2-like"/>
    <property type="match status" value="1"/>
</dbReference>
<name>A0ABU2ZS66_9ALTE</name>
<proteinExistence type="predicted"/>
<keyword evidence="1" id="KW-0732">Signal</keyword>
<dbReference type="InterPro" id="IPR027843">
    <property type="entry name" value="DUF4440"/>
</dbReference>
<dbReference type="InterPro" id="IPR032710">
    <property type="entry name" value="NTF2-like_dom_sf"/>
</dbReference>
<feature type="chain" id="PRO_5047494347" evidence="1">
    <location>
        <begin position="22"/>
        <end position="159"/>
    </location>
</feature>
<protein>
    <submittedName>
        <fullName evidence="3">DUF4440 domain-containing protein</fullName>
    </submittedName>
</protein>
<dbReference type="Pfam" id="PF14534">
    <property type="entry name" value="DUF4440"/>
    <property type="match status" value="1"/>
</dbReference>
<dbReference type="Proteomes" id="UP001253545">
    <property type="component" value="Unassembled WGS sequence"/>
</dbReference>
<evidence type="ECO:0000256" key="1">
    <source>
        <dbReference type="SAM" id="SignalP"/>
    </source>
</evidence>
<dbReference type="Gene3D" id="3.10.450.50">
    <property type="match status" value="1"/>
</dbReference>
<sequence length="159" mass="17943">MREISYSLTFFLFLVSFATSSASSPQCHTNEITEKIVQQRDLFNKAIKEADADAIAAILSESVILVTGSDSVLFTGKQAQLDIWQSDFDKGDERDIYLRTTQCVTISNLGFLAMEYGEWKGSRGDNLLFSGSYSAKWRFNNASQSWLLEAEIYMTDFVK</sequence>
<comment type="caution">
    <text evidence="3">The sequence shown here is derived from an EMBL/GenBank/DDBJ whole genome shotgun (WGS) entry which is preliminary data.</text>
</comment>